<dbReference type="AlphaFoldDB" id="A0AAW9S2J6"/>
<evidence type="ECO:0000313" key="4">
    <source>
        <dbReference type="Proteomes" id="UP001403385"/>
    </source>
</evidence>
<dbReference type="EMBL" id="JBDKWZ010000004">
    <property type="protein sequence ID" value="MEN7547822.1"/>
    <property type="molecule type" value="Genomic_DNA"/>
</dbReference>
<sequence>MPKCSHCGTDYTAVRVNQKYCSEPCRKRAWRQCHRTTPKPMKELTEETASPGPQSWKDYVIQDLQAKVRDYKETNRELTQELDRTKRDLFAKEKDLAFKDRDYELQLREREQSRKGGLEGIVESAYQHPEATSMLLQSLSGFLGAMKGQTPAGIAGAPESDPDIENFTHWYKGLGPADKQAFGQLLQAFSQAEDYPRAASSMINALSHDSTVNQAV</sequence>
<organism evidence="3 4">
    <name type="scientific">Rapidithrix thailandica</name>
    <dbReference type="NCBI Taxonomy" id="413964"/>
    <lineage>
        <taxon>Bacteria</taxon>
        <taxon>Pseudomonadati</taxon>
        <taxon>Bacteroidota</taxon>
        <taxon>Cytophagia</taxon>
        <taxon>Cytophagales</taxon>
        <taxon>Flammeovirgaceae</taxon>
        <taxon>Rapidithrix</taxon>
    </lineage>
</organism>
<dbReference type="RefSeq" id="WP_346820610.1">
    <property type="nucleotide sequence ID" value="NZ_JBDKWZ010000004.1"/>
</dbReference>
<keyword evidence="1" id="KW-0175">Coiled coil</keyword>
<dbReference type="Proteomes" id="UP001403385">
    <property type="component" value="Unassembled WGS sequence"/>
</dbReference>
<evidence type="ECO:0000256" key="2">
    <source>
        <dbReference type="SAM" id="MobiDB-lite"/>
    </source>
</evidence>
<evidence type="ECO:0000256" key="1">
    <source>
        <dbReference type="SAM" id="Coils"/>
    </source>
</evidence>
<feature type="region of interest" description="Disordered" evidence="2">
    <location>
        <begin position="36"/>
        <end position="55"/>
    </location>
</feature>
<evidence type="ECO:0000313" key="3">
    <source>
        <dbReference type="EMBL" id="MEN7547822.1"/>
    </source>
</evidence>
<proteinExistence type="predicted"/>
<name>A0AAW9S2J6_9BACT</name>
<keyword evidence="4" id="KW-1185">Reference proteome</keyword>
<feature type="coiled-coil region" evidence="1">
    <location>
        <begin position="61"/>
        <end position="95"/>
    </location>
</feature>
<accession>A0AAW9S2J6</accession>
<gene>
    <name evidence="3" type="ORF">AAG747_07875</name>
</gene>
<comment type="caution">
    <text evidence="3">The sequence shown here is derived from an EMBL/GenBank/DDBJ whole genome shotgun (WGS) entry which is preliminary data.</text>
</comment>
<protein>
    <submittedName>
        <fullName evidence="3">Uncharacterized protein</fullName>
    </submittedName>
</protein>
<reference evidence="3 4" key="1">
    <citation type="submission" date="2024-04" db="EMBL/GenBank/DDBJ databases">
        <title>Novel genus in family Flammeovirgaceae.</title>
        <authorList>
            <person name="Nguyen T.H."/>
            <person name="Vuong T.Q."/>
            <person name="Le H."/>
            <person name="Kim S.-G."/>
        </authorList>
    </citation>
    <scope>NUCLEOTIDE SEQUENCE [LARGE SCALE GENOMIC DNA]</scope>
    <source>
        <strain evidence="3 4">JCM 23209</strain>
    </source>
</reference>